<dbReference type="CDD" id="cd09616">
    <property type="entry name" value="Peptidase_C12_UCH_L1_L3"/>
    <property type="match status" value="1"/>
</dbReference>
<sequence length="226" mass="24718">MADNKVTWLPLESNPEAMNKYLEKIGVTGAECYDIYGFEDELLAMIPKPHLALIFCFPDEKARELMGPLYAGVTPSSGDGKVFFMKQEIENACGTFALFHGLSQHIDKIKMDENGPFATWYKQAKSLDVNSRSKSLSQNQGLATAHEACATSGETEANVEKVDYHFICYTNVGGTLYELDSGMNAPRAIGPTTDDTLLKNAGKVCQELMAKLENIGFSAIALVGKD</sequence>
<keyword evidence="3 7" id="KW-0645">Protease</keyword>
<feature type="active site" description="Proton donor" evidence="7">
    <location>
        <position position="165"/>
    </location>
</feature>
<accession>A0A914E1Q2</accession>
<feature type="domain" description="UCH catalytic" evidence="9">
    <location>
        <begin position="7"/>
        <end position="224"/>
    </location>
</feature>
<dbReference type="PROSITE" id="PS52048">
    <property type="entry name" value="UCH_DOMAIN"/>
    <property type="match status" value="1"/>
</dbReference>
<dbReference type="InterPro" id="IPR001578">
    <property type="entry name" value="Peptidase_C12_UCH"/>
</dbReference>
<dbReference type="Pfam" id="PF01088">
    <property type="entry name" value="Peptidase_C12"/>
    <property type="match status" value="1"/>
</dbReference>
<dbReference type="AlphaFoldDB" id="A0A914E1Q2"/>
<feature type="site" description="Transition state stabilizer" evidence="7">
    <location>
        <position position="87"/>
    </location>
</feature>
<evidence type="ECO:0000256" key="2">
    <source>
        <dbReference type="ARBA" id="ARBA00009326"/>
    </source>
</evidence>
<keyword evidence="6 7" id="KW-0788">Thiol protease</keyword>
<dbReference type="InterPro" id="IPR036959">
    <property type="entry name" value="Peptidase_C12_UCH_sf"/>
</dbReference>
<reference evidence="11" key="1">
    <citation type="submission" date="2022-11" db="UniProtKB">
        <authorList>
            <consortium name="WormBaseParasite"/>
        </authorList>
    </citation>
    <scope>IDENTIFICATION</scope>
</reference>
<evidence type="ECO:0000256" key="1">
    <source>
        <dbReference type="ARBA" id="ARBA00000707"/>
    </source>
</evidence>
<dbReference type="Proteomes" id="UP000887540">
    <property type="component" value="Unplaced"/>
</dbReference>
<evidence type="ECO:0000256" key="8">
    <source>
        <dbReference type="RuleBase" id="RU361215"/>
    </source>
</evidence>
<dbReference type="PANTHER" id="PTHR10589">
    <property type="entry name" value="UBIQUITIN CARBOXYL-TERMINAL HYDROLASE"/>
    <property type="match status" value="1"/>
</dbReference>
<dbReference type="GO" id="GO:0016579">
    <property type="term" value="P:protein deubiquitination"/>
    <property type="evidence" value="ECO:0007669"/>
    <property type="project" value="TreeGrafter"/>
</dbReference>
<evidence type="ECO:0000256" key="3">
    <source>
        <dbReference type="ARBA" id="ARBA00022670"/>
    </source>
</evidence>
<evidence type="ECO:0000313" key="11">
    <source>
        <dbReference type="WBParaSite" id="ACRNAN_scaffold5102.g29747.t1"/>
    </source>
</evidence>
<comment type="similarity">
    <text evidence="2 7 8">Belongs to the peptidase C12 family.</text>
</comment>
<organism evidence="10 11">
    <name type="scientific">Acrobeloides nanus</name>
    <dbReference type="NCBI Taxonomy" id="290746"/>
    <lineage>
        <taxon>Eukaryota</taxon>
        <taxon>Metazoa</taxon>
        <taxon>Ecdysozoa</taxon>
        <taxon>Nematoda</taxon>
        <taxon>Chromadorea</taxon>
        <taxon>Rhabditida</taxon>
        <taxon>Tylenchina</taxon>
        <taxon>Cephalobomorpha</taxon>
        <taxon>Cephaloboidea</taxon>
        <taxon>Cephalobidae</taxon>
        <taxon>Acrobeloides</taxon>
    </lineage>
</organism>
<protein>
    <recommendedName>
        <fullName evidence="8">Ubiquitin carboxyl-terminal hydrolase</fullName>
        <ecNumber evidence="8">3.4.19.12</ecNumber>
    </recommendedName>
</protein>
<evidence type="ECO:0000256" key="6">
    <source>
        <dbReference type="ARBA" id="ARBA00022807"/>
    </source>
</evidence>
<evidence type="ECO:0000259" key="9">
    <source>
        <dbReference type="PROSITE" id="PS52048"/>
    </source>
</evidence>
<keyword evidence="5 7" id="KW-0378">Hydrolase</keyword>
<feature type="site" description="Important for enzyme activity" evidence="7">
    <location>
        <position position="180"/>
    </location>
</feature>
<comment type="catalytic activity">
    <reaction evidence="1 7 8">
        <text>Thiol-dependent hydrolysis of ester, thioester, amide, peptide and isopeptide bonds formed by the C-terminal Gly of ubiquitin (a 76-residue protein attached to proteins as an intracellular targeting signal).</text>
        <dbReference type="EC" id="3.4.19.12"/>
    </reaction>
</comment>
<evidence type="ECO:0000313" key="10">
    <source>
        <dbReference type="Proteomes" id="UP000887540"/>
    </source>
</evidence>
<dbReference type="EC" id="3.4.19.12" evidence="8"/>
<dbReference type="GO" id="GO:0006511">
    <property type="term" value="P:ubiquitin-dependent protein catabolic process"/>
    <property type="evidence" value="ECO:0007669"/>
    <property type="project" value="UniProtKB-UniRule"/>
</dbReference>
<evidence type="ECO:0000256" key="5">
    <source>
        <dbReference type="ARBA" id="ARBA00022801"/>
    </source>
</evidence>
<name>A0A914E1Q2_9BILA</name>
<dbReference type="GO" id="GO:0004843">
    <property type="term" value="F:cysteine-type deubiquitinase activity"/>
    <property type="evidence" value="ECO:0007669"/>
    <property type="project" value="UniProtKB-UniRule"/>
</dbReference>
<evidence type="ECO:0000256" key="4">
    <source>
        <dbReference type="ARBA" id="ARBA00022786"/>
    </source>
</evidence>
<dbReference type="PRINTS" id="PR00707">
    <property type="entry name" value="UBCTHYDRLASE"/>
</dbReference>
<proteinExistence type="inferred from homology"/>
<feature type="active site" description="Nucleophile" evidence="7">
    <location>
        <position position="93"/>
    </location>
</feature>
<dbReference type="WBParaSite" id="ACRNAN_scaffold5102.g29747.t1">
    <property type="protein sequence ID" value="ACRNAN_scaffold5102.g29747.t1"/>
    <property type="gene ID" value="ACRNAN_scaffold5102.g29747"/>
</dbReference>
<dbReference type="InterPro" id="IPR038765">
    <property type="entry name" value="Papain-like_cys_pep_sf"/>
</dbReference>
<dbReference type="Gene3D" id="3.40.532.10">
    <property type="entry name" value="Peptidase C12, ubiquitin carboxyl-terminal hydrolase"/>
    <property type="match status" value="1"/>
</dbReference>
<dbReference type="PANTHER" id="PTHR10589:SF17">
    <property type="entry name" value="UBIQUITIN CARBOXYL-TERMINAL HYDROLASE"/>
    <property type="match status" value="1"/>
</dbReference>
<dbReference type="SUPFAM" id="SSF54001">
    <property type="entry name" value="Cysteine proteinases"/>
    <property type="match status" value="1"/>
</dbReference>
<keyword evidence="4 7" id="KW-0833">Ubl conjugation pathway</keyword>
<keyword evidence="10" id="KW-1185">Reference proteome</keyword>
<dbReference type="GO" id="GO:0005737">
    <property type="term" value="C:cytoplasm"/>
    <property type="evidence" value="ECO:0007669"/>
    <property type="project" value="TreeGrafter"/>
</dbReference>
<evidence type="ECO:0000256" key="7">
    <source>
        <dbReference type="PROSITE-ProRule" id="PRU01393"/>
    </source>
</evidence>